<evidence type="ECO:0000256" key="2">
    <source>
        <dbReference type="ARBA" id="ARBA00022448"/>
    </source>
</evidence>
<dbReference type="Proteomes" id="UP001165368">
    <property type="component" value="Unassembled WGS sequence"/>
</dbReference>
<feature type="domain" description="ABC transporter" evidence="5">
    <location>
        <begin position="3"/>
        <end position="250"/>
    </location>
</feature>
<dbReference type="Pfam" id="PF00005">
    <property type="entry name" value="ABC_tran"/>
    <property type="match status" value="2"/>
</dbReference>
<feature type="domain" description="ABC transporter" evidence="5">
    <location>
        <begin position="286"/>
        <end position="500"/>
    </location>
</feature>
<dbReference type="EMBL" id="JAKLTQ010000021">
    <property type="protein sequence ID" value="MCG2624157.1"/>
    <property type="molecule type" value="Genomic_DNA"/>
</dbReference>
<name>A0ABS9LCI4_9MICC</name>
<dbReference type="Gene3D" id="3.40.50.300">
    <property type="entry name" value="P-loop containing nucleotide triphosphate hydrolases"/>
    <property type="match status" value="2"/>
</dbReference>
<keyword evidence="3" id="KW-0547">Nucleotide-binding</keyword>
<dbReference type="SMART" id="SM00382">
    <property type="entry name" value="AAA"/>
    <property type="match status" value="2"/>
</dbReference>
<proteinExistence type="inferred from homology"/>
<evidence type="ECO:0000313" key="6">
    <source>
        <dbReference type="EMBL" id="MCG2624157.1"/>
    </source>
</evidence>
<accession>A0ABS9LCI4</accession>
<dbReference type="InterPro" id="IPR015856">
    <property type="entry name" value="ABC_transpr_CbiO/EcfA_su"/>
</dbReference>
<dbReference type="InterPro" id="IPR003439">
    <property type="entry name" value="ABC_transporter-like_ATP-bd"/>
</dbReference>
<keyword evidence="4 6" id="KW-0067">ATP-binding</keyword>
<evidence type="ECO:0000256" key="4">
    <source>
        <dbReference type="ARBA" id="ARBA00022840"/>
    </source>
</evidence>
<dbReference type="InterPro" id="IPR027417">
    <property type="entry name" value="P-loop_NTPase"/>
</dbReference>
<dbReference type="InterPro" id="IPR050095">
    <property type="entry name" value="ECF_ABC_transporter_ATP-bd"/>
</dbReference>
<dbReference type="PANTHER" id="PTHR43553:SF24">
    <property type="entry name" value="ENERGY-COUPLING FACTOR TRANSPORTER ATP-BINDING PROTEIN ECFA1"/>
    <property type="match status" value="1"/>
</dbReference>
<organism evidence="6 7">
    <name type="scientific">Arthrobacter hankyongi</name>
    <dbReference type="NCBI Taxonomy" id="2904801"/>
    <lineage>
        <taxon>Bacteria</taxon>
        <taxon>Bacillati</taxon>
        <taxon>Actinomycetota</taxon>
        <taxon>Actinomycetes</taxon>
        <taxon>Micrococcales</taxon>
        <taxon>Micrococcaceae</taxon>
        <taxon>Arthrobacter</taxon>
    </lineage>
</organism>
<protein>
    <submittedName>
        <fullName evidence="6">Energy-coupling factor ABC transporter ATP-binding protein</fullName>
    </submittedName>
</protein>
<dbReference type="CDD" id="cd03225">
    <property type="entry name" value="ABC_cobalt_CbiO_domain1"/>
    <property type="match status" value="2"/>
</dbReference>
<dbReference type="PANTHER" id="PTHR43553">
    <property type="entry name" value="HEAVY METAL TRANSPORTER"/>
    <property type="match status" value="1"/>
</dbReference>
<dbReference type="InterPro" id="IPR003593">
    <property type="entry name" value="AAA+_ATPase"/>
</dbReference>
<evidence type="ECO:0000256" key="3">
    <source>
        <dbReference type="ARBA" id="ARBA00022741"/>
    </source>
</evidence>
<evidence type="ECO:0000313" key="7">
    <source>
        <dbReference type="Proteomes" id="UP001165368"/>
    </source>
</evidence>
<dbReference type="SUPFAM" id="SSF52540">
    <property type="entry name" value="P-loop containing nucleoside triphosphate hydrolases"/>
    <property type="match status" value="2"/>
</dbReference>
<gene>
    <name evidence="6" type="ORF">LVY72_19910</name>
</gene>
<evidence type="ECO:0000256" key="1">
    <source>
        <dbReference type="ARBA" id="ARBA00005417"/>
    </source>
</evidence>
<reference evidence="6" key="1">
    <citation type="submission" date="2022-01" db="EMBL/GenBank/DDBJ databases">
        <authorList>
            <person name="Jo J.-H."/>
            <person name="Im W.-T."/>
        </authorList>
    </citation>
    <scope>NUCLEOTIDE SEQUENCE</scope>
    <source>
        <strain evidence="6">I2-34</strain>
    </source>
</reference>
<comment type="similarity">
    <text evidence="1">Belongs to the ABC transporter superfamily.</text>
</comment>
<dbReference type="RefSeq" id="WP_237825733.1">
    <property type="nucleotide sequence ID" value="NZ_JAKLTQ010000021.1"/>
</dbReference>
<keyword evidence="7" id="KW-1185">Reference proteome</keyword>
<sequence>MELRINSYRYPDAARLALSGLRLSVPPGSLTVVAGGAGSGKSTLAGIMAGYLPGRTGGRLDGSIRLAGQSVEYDGGGEPPVVDLRQWTRHVAYVPQDARSYLSMIRSTVAEELAFGLENAGVPQPQMEARIADAAARLQLGSLLQRDPARLSGGQERLVAIAAAAVCGAGVLVLDEPLAGLDAAAAARVAGTIGRLRAAGTAVVVLTHTLVDALAADAGQALLLRDGVPVADGPDAVHRHAAKAGVVVPGAGPEAALPAPRAAAALEYRGVRYSYPEPARRPRRRLRGRRDAAQDGGQPLLADVSFTVAAGECVALTGPNGTGKTTLLKMALGLIRPDGGIVRVAGLDAAAAAVGELASVAGLLFQNPADQLFERTVRREVSFGPPRSRPAPDAVGEALEACGLSAVADVHPYELPASQRRLVALATVLARRPRVLVLDEPTVSLDGHGRALLGRILADAVARGAGVLLSTHDLEFARSHCHRAVALGAGVPAAGSGGGR</sequence>
<comment type="caution">
    <text evidence="6">The sequence shown here is derived from an EMBL/GenBank/DDBJ whole genome shotgun (WGS) entry which is preliminary data.</text>
</comment>
<evidence type="ECO:0000259" key="5">
    <source>
        <dbReference type="PROSITE" id="PS50893"/>
    </source>
</evidence>
<dbReference type="PROSITE" id="PS50893">
    <property type="entry name" value="ABC_TRANSPORTER_2"/>
    <property type="match status" value="2"/>
</dbReference>
<keyword evidence="2" id="KW-0813">Transport</keyword>
<dbReference type="GO" id="GO:0005524">
    <property type="term" value="F:ATP binding"/>
    <property type="evidence" value="ECO:0007669"/>
    <property type="project" value="UniProtKB-KW"/>
</dbReference>